<name>V9L9L4_CALMI</name>
<feature type="signal peptide" evidence="11">
    <location>
        <begin position="1"/>
        <end position="19"/>
    </location>
</feature>
<sequence>MRVPVVALCCLLILPPALPSHSELTFQLADNGLQCFFEEIQKDVSFHIVYQVITGGHYDVDCYIEDPTGKVLYKQAKKHYDVHVQQAEATGVHKFCFSNEFSSFTHKRVHFNLHVGNEPPLLAVMGERITALTQMESTCVSIHEAMNSIIGSQSSQRLQEASDRLHSDDLNHHVIYWSVGEALVLFVVSLGQVVLLKSFFTEKRALPGAVTT</sequence>
<reference evidence="13" key="1">
    <citation type="journal article" date="2014" name="Nature">
        <title>Elephant shark genome provides unique insights into gnathostome evolution.</title>
        <authorList>
            <consortium name="International Elephant Shark Genome Sequencing Consortium"/>
            <person name="Venkatesh B."/>
            <person name="Lee A.P."/>
            <person name="Ravi V."/>
            <person name="Maurya A.K."/>
            <person name="Lian M.M."/>
            <person name="Swann J.B."/>
            <person name="Ohta Y."/>
            <person name="Flajnik M.F."/>
            <person name="Sutoh Y."/>
            <person name="Kasahara M."/>
            <person name="Hoon S."/>
            <person name="Gangu V."/>
            <person name="Roy S.W."/>
            <person name="Irimia M."/>
            <person name="Korzh V."/>
            <person name="Kondrychyn I."/>
            <person name="Lim Z.W."/>
            <person name="Tay B.H."/>
            <person name="Tohari S."/>
            <person name="Kong K.W."/>
            <person name="Ho S."/>
            <person name="Lorente-Galdos B."/>
            <person name="Quilez J."/>
            <person name="Marques-Bonet T."/>
            <person name="Raney B.J."/>
            <person name="Ingham P.W."/>
            <person name="Tay A."/>
            <person name="Hillier L.W."/>
            <person name="Minx P."/>
            <person name="Boehm T."/>
            <person name="Wilson R.K."/>
            <person name="Brenner S."/>
            <person name="Warren W.C."/>
        </authorList>
    </citation>
    <scope>NUCLEOTIDE SEQUENCE</scope>
    <source>
        <tissue evidence="13">Gills</tissue>
    </source>
</reference>
<dbReference type="SMART" id="SM01190">
    <property type="entry name" value="EMP24_GP25L"/>
    <property type="match status" value="1"/>
</dbReference>
<feature type="domain" description="GOLD" evidence="12">
    <location>
        <begin position="33"/>
        <end position="115"/>
    </location>
</feature>
<evidence type="ECO:0000259" key="12">
    <source>
        <dbReference type="PROSITE" id="PS50866"/>
    </source>
</evidence>
<dbReference type="GO" id="GO:0005794">
    <property type="term" value="C:Golgi apparatus"/>
    <property type="evidence" value="ECO:0007669"/>
    <property type="project" value="UniProtKB-SubCell"/>
</dbReference>
<evidence type="ECO:0000256" key="1">
    <source>
        <dbReference type="ARBA" id="ARBA00004115"/>
    </source>
</evidence>
<dbReference type="Pfam" id="PF01105">
    <property type="entry name" value="EMP24_GP25L"/>
    <property type="match status" value="1"/>
</dbReference>
<evidence type="ECO:0000256" key="4">
    <source>
        <dbReference type="ARBA" id="ARBA00007104"/>
    </source>
</evidence>
<dbReference type="PROSITE" id="PS50866">
    <property type="entry name" value="GOLD"/>
    <property type="match status" value="1"/>
</dbReference>
<evidence type="ECO:0000313" key="13">
    <source>
        <dbReference type="EMBL" id="AFP08281.1"/>
    </source>
</evidence>
<evidence type="ECO:0000256" key="5">
    <source>
        <dbReference type="ARBA" id="ARBA00022692"/>
    </source>
</evidence>
<feature type="chain" id="PRO_5004778419" evidence="11">
    <location>
        <begin position="20"/>
        <end position="212"/>
    </location>
</feature>
<comment type="similarity">
    <text evidence="4 9">Belongs to the EMP24/GP25L family.</text>
</comment>
<dbReference type="GO" id="GO:0033116">
    <property type="term" value="C:endoplasmic reticulum-Golgi intermediate compartment membrane"/>
    <property type="evidence" value="ECO:0007669"/>
    <property type="project" value="UniProtKB-SubCell"/>
</dbReference>
<feature type="transmembrane region" description="Helical" evidence="10">
    <location>
        <begin position="174"/>
        <end position="196"/>
    </location>
</feature>
<protein>
    <submittedName>
        <fullName evidence="13">Transmembrane emp24 domain-containing protein 3</fullName>
    </submittedName>
</protein>
<keyword evidence="5 9" id="KW-0812">Transmembrane</keyword>
<dbReference type="GO" id="GO:0005789">
    <property type="term" value="C:endoplasmic reticulum membrane"/>
    <property type="evidence" value="ECO:0007669"/>
    <property type="project" value="UniProtKB-SubCell"/>
</dbReference>
<dbReference type="SUPFAM" id="SSF101576">
    <property type="entry name" value="Supernatant protein factor (SPF), C-terminal domain"/>
    <property type="match status" value="1"/>
</dbReference>
<evidence type="ECO:0000256" key="6">
    <source>
        <dbReference type="ARBA" id="ARBA00022729"/>
    </source>
</evidence>
<accession>V9L9L4</accession>
<dbReference type="PANTHER" id="PTHR22811">
    <property type="entry name" value="TRANSMEMBRANE EMP24 DOMAIN-CONTAINING PROTEIN"/>
    <property type="match status" value="1"/>
</dbReference>
<evidence type="ECO:0000256" key="3">
    <source>
        <dbReference type="ARBA" id="ARBA00004619"/>
    </source>
</evidence>
<organism evidence="13">
    <name type="scientific">Callorhinchus milii</name>
    <name type="common">Ghost shark</name>
    <dbReference type="NCBI Taxonomy" id="7868"/>
    <lineage>
        <taxon>Eukaryota</taxon>
        <taxon>Metazoa</taxon>
        <taxon>Chordata</taxon>
        <taxon>Craniata</taxon>
        <taxon>Vertebrata</taxon>
        <taxon>Chondrichthyes</taxon>
        <taxon>Holocephali</taxon>
        <taxon>Chimaeriformes</taxon>
        <taxon>Callorhinchidae</taxon>
        <taxon>Callorhinchus</taxon>
    </lineage>
</organism>
<proteinExistence type="evidence at transcript level"/>
<comment type="subcellular location">
    <subcellularLocation>
        <location evidence="1">Endoplasmic reticulum membrane</location>
        <topology evidence="1">Single-pass type I membrane protein</topology>
    </subcellularLocation>
    <subcellularLocation>
        <location evidence="2">Endoplasmic reticulum-Golgi intermediate compartment membrane</location>
        <topology evidence="2">Single-pass type I membrane protein</topology>
    </subcellularLocation>
    <subcellularLocation>
        <location evidence="3">Golgi apparatus</location>
        <location evidence="3">cis-Golgi network membrane</location>
        <topology evidence="3">Single-pass type I membrane protein</topology>
    </subcellularLocation>
    <subcellularLocation>
        <location evidence="9">Membrane</location>
        <topology evidence="9">Single-pass type I membrane protein</topology>
    </subcellularLocation>
</comment>
<evidence type="ECO:0000256" key="2">
    <source>
        <dbReference type="ARBA" id="ARBA00004151"/>
    </source>
</evidence>
<evidence type="ECO:0000256" key="11">
    <source>
        <dbReference type="SAM" id="SignalP"/>
    </source>
</evidence>
<dbReference type="InterPro" id="IPR036598">
    <property type="entry name" value="GOLD_dom_sf"/>
</dbReference>
<evidence type="ECO:0000256" key="7">
    <source>
        <dbReference type="ARBA" id="ARBA00022989"/>
    </source>
</evidence>
<evidence type="ECO:0000256" key="8">
    <source>
        <dbReference type="ARBA" id="ARBA00023136"/>
    </source>
</evidence>
<dbReference type="InterPro" id="IPR009038">
    <property type="entry name" value="GOLD_dom"/>
</dbReference>
<dbReference type="AlphaFoldDB" id="V9L9L4"/>
<dbReference type="InterPro" id="IPR015720">
    <property type="entry name" value="Emp24-like"/>
</dbReference>
<dbReference type="EMBL" id="JW875764">
    <property type="protein sequence ID" value="AFP08281.1"/>
    <property type="molecule type" value="mRNA"/>
</dbReference>
<evidence type="ECO:0000256" key="9">
    <source>
        <dbReference type="RuleBase" id="RU003827"/>
    </source>
</evidence>
<evidence type="ECO:0000256" key="10">
    <source>
        <dbReference type="SAM" id="Phobius"/>
    </source>
</evidence>
<keyword evidence="6 11" id="KW-0732">Signal</keyword>
<keyword evidence="8 10" id="KW-0472">Membrane</keyword>
<keyword evidence="7 10" id="KW-1133">Transmembrane helix</keyword>